<reference evidence="1 2" key="1">
    <citation type="submission" date="2019-06" db="EMBL/GenBank/DDBJ databases">
        <title>Draft genomes of female and male turbot (Scophthalmus maximus).</title>
        <authorList>
            <person name="Xu H."/>
            <person name="Xu X.-W."/>
            <person name="Shao C."/>
            <person name="Chen S."/>
        </authorList>
    </citation>
    <scope>NUCLEOTIDE SEQUENCE [LARGE SCALE GENOMIC DNA]</scope>
    <source>
        <strain evidence="1">Ysfricsl-2016a</strain>
        <tissue evidence="1">Blood</tissue>
    </source>
</reference>
<sequence length="100" mass="12137">MLELWQAVQQQQQQAARSSVEGHRHHDVLRVRDVCHFDNTPIQIQYYQRLLQTQRIMRVMQRFAAKKRIKFCPGRRRTDELINKASRFDSFRSQQNEPKK</sequence>
<organism evidence="1 2">
    <name type="scientific">Scophthalmus maximus</name>
    <name type="common">Turbot</name>
    <name type="synonym">Psetta maxima</name>
    <dbReference type="NCBI Taxonomy" id="52904"/>
    <lineage>
        <taxon>Eukaryota</taxon>
        <taxon>Metazoa</taxon>
        <taxon>Chordata</taxon>
        <taxon>Craniata</taxon>
        <taxon>Vertebrata</taxon>
        <taxon>Euteleostomi</taxon>
        <taxon>Actinopterygii</taxon>
        <taxon>Neopterygii</taxon>
        <taxon>Teleostei</taxon>
        <taxon>Neoteleostei</taxon>
        <taxon>Acanthomorphata</taxon>
        <taxon>Carangaria</taxon>
        <taxon>Pleuronectiformes</taxon>
        <taxon>Pleuronectoidei</taxon>
        <taxon>Scophthalmidae</taxon>
        <taxon>Scophthalmus</taxon>
    </lineage>
</organism>
<evidence type="ECO:0000313" key="2">
    <source>
        <dbReference type="Proteomes" id="UP000438429"/>
    </source>
</evidence>
<comment type="caution">
    <text evidence="1">The sequence shown here is derived from an EMBL/GenBank/DDBJ whole genome shotgun (WGS) entry which is preliminary data.</text>
</comment>
<accession>A0A6A4TAL1</accession>
<evidence type="ECO:0000313" key="1">
    <source>
        <dbReference type="EMBL" id="KAF0043497.1"/>
    </source>
</evidence>
<dbReference type="EMBL" id="VEVO01000004">
    <property type="protein sequence ID" value="KAF0043497.1"/>
    <property type="molecule type" value="Genomic_DNA"/>
</dbReference>
<dbReference type="AlphaFoldDB" id="A0A6A4TAL1"/>
<name>A0A6A4TAL1_SCOMX</name>
<proteinExistence type="predicted"/>
<gene>
    <name evidence="1" type="ORF">F2P81_004834</name>
</gene>
<protein>
    <submittedName>
        <fullName evidence="1">Uncharacterized protein</fullName>
    </submittedName>
</protein>
<dbReference type="Proteomes" id="UP000438429">
    <property type="component" value="Unassembled WGS sequence"/>
</dbReference>